<dbReference type="InterPro" id="IPR016169">
    <property type="entry name" value="FAD-bd_PCMH_sub2"/>
</dbReference>
<organism evidence="5 6">
    <name type="scientific">Terriglobus roseus</name>
    <dbReference type="NCBI Taxonomy" id="392734"/>
    <lineage>
        <taxon>Bacteria</taxon>
        <taxon>Pseudomonadati</taxon>
        <taxon>Acidobacteriota</taxon>
        <taxon>Terriglobia</taxon>
        <taxon>Terriglobales</taxon>
        <taxon>Acidobacteriaceae</taxon>
        <taxon>Terriglobus</taxon>
    </lineage>
</organism>
<dbReference type="InterPro" id="IPR010031">
    <property type="entry name" value="FAD_lactone_oxidase-like"/>
</dbReference>
<dbReference type="PIRSF" id="PIRSF000136">
    <property type="entry name" value="LGO_GLO"/>
    <property type="match status" value="1"/>
</dbReference>
<evidence type="ECO:0000313" key="5">
    <source>
        <dbReference type="EMBL" id="SEB59418.1"/>
    </source>
</evidence>
<dbReference type="AlphaFoldDB" id="A0A1H4KMT4"/>
<keyword evidence="1" id="KW-0285">Flavoprotein</keyword>
<gene>
    <name evidence="5" type="ORF">SAMN05443244_1257</name>
</gene>
<name>A0A1H4KMT4_9BACT</name>
<feature type="chain" id="PRO_5010332737" evidence="3">
    <location>
        <begin position="23"/>
        <end position="458"/>
    </location>
</feature>
<dbReference type="OrthoDB" id="9800184at2"/>
<dbReference type="Pfam" id="PF01565">
    <property type="entry name" value="FAD_binding_4"/>
    <property type="match status" value="1"/>
</dbReference>
<dbReference type="Proteomes" id="UP000182409">
    <property type="component" value="Unassembled WGS sequence"/>
</dbReference>
<protein>
    <submittedName>
        <fullName evidence="5">Xylitol oxidase</fullName>
    </submittedName>
</protein>
<dbReference type="InterPro" id="IPR016171">
    <property type="entry name" value="Vanillyl_alc_oxidase_C-sub2"/>
</dbReference>
<dbReference type="SUPFAM" id="SSF56176">
    <property type="entry name" value="FAD-binding/transporter-associated domain-like"/>
    <property type="match status" value="1"/>
</dbReference>
<keyword evidence="2" id="KW-0560">Oxidoreductase</keyword>
<reference evidence="5 6" key="1">
    <citation type="submission" date="2016-10" db="EMBL/GenBank/DDBJ databases">
        <authorList>
            <person name="de Groot N.N."/>
        </authorList>
    </citation>
    <scope>NUCLEOTIDE SEQUENCE [LARGE SCALE GENOMIC DNA]</scope>
    <source>
        <strain evidence="5 6">AB35.6</strain>
    </source>
</reference>
<dbReference type="EMBL" id="FNSD01000001">
    <property type="protein sequence ID" value="SEB59418.1"/>
    <property type="molecule type" value="Genomic_DNA"/>
</dbReference>
<evidence type="ECO:0000256" key="1">
    <source>
        <dbReference type="ARBA" id="ARBA00022827"/>
    </source>
</evidence>
<dbReference type="Gene3D" id="3.30.43.10">
    <property type="entry name" value="Uridine Diphospho-n-acetylenolpyruvylglucosamine Reductase, domain 2"/>
    <property type="match status" value="1"/>
</dbReference>
<dbReference type="Gene3D" id="1.10.45.10">
    <property type="entry name" value="Vanillyl-alcohol Oxidase, Chain A, domain 4"/>
    <property type="match status" value="1"/>
</dbReference>
<dbReference type="InterPro" id="IPR016167">
    <property type="entry name" value="FAD-bd_PCMH_sub1"/>
</dbReference>
<keyword evidence="3" id="KW-0732">Signal</keyword>
<accession>A0A1H4KMT4</accession>
<dbReference type="InterPro" id="IPR006094">
    <property type="entry name" value="Oxid_FAD_bind_N"/>
</dbReference>
<evidence type="ECO:0000259" key="4">
    <source>
        <dbReference type="PROSITE" id="PS51387"/>
    </source>
</evidence>
<feature type="domain" description="FAD-binding PCMH-type" evidence="4">
    <location>
        <begin position="48"/>
        <end position="213"/>
    </location>
</feature>
<dbReference type="GO" id="GO:0080049">
    <property type="term" value="F:L-gulono-1,4-lactone dehydrogenase activity"/>
    <property type="evidence" value="ECO:0007669"/>
    <property type="project" value="TreeGrafter"/>
</dbReference>
<dbReference type="InterPro" id="IPR036318">
    <property type="entry name" value="FAD-bd_PCMH-like_sf"/>
</dbReference>
<dbReference type="InterPro" id="IPR016166">
    <property type="entry name" value="FAD-bd_PCMH"/>
</dbReference>
<dbReference type="Gene3D" id="3.30.70.2520">
    <property type="match status" value="1"/>
</dbReference>
<dbReference type="InterPro" id="IPR007173">
    <property type="entry name" value="ALO_C"/>
</dbReference>
<dbReference type="PANTHER" id="PTHR43762">
    <property type="entry name" value="L-GULONOLACTONE OXIDASE"/>
    <property type="match status" value="1"/>
</dbReference>
<sequence length="458" mass="50856">MDRRELLKSSAILMAAAPLARAANVSQDHANVLDDHANVPRTNWSKNFHYSTSRVYAPITPEEVPAIVQANGYLKGLGSRHCFNNIADSQYAQISMREVKGIQIDEEARTVTVGAGIAYGELAPVLDKAGYALANLASLPHISVGGTIATGTHGSGVGNKNLSSATRAVEIVKADGSVLQLSRDKDGERFQLAVVHLGALGVLTRVTLDIVPRYDMSQVVYRNLSFDQLEDNLDTILGSGYSVSLFTDWQKNRVNQVWIKDKVAADATQQPQPPMFYGATLQTAKLHPIDDHPADACTEQMGSAGPWYLRLPHFKMEFTPSSGEELQTEYFVARKDGYKAIRAVEKLRDRITPHLFITEIRTIASDDLPMSMAHGRDSMAIHFTWKPEEPVVRKLLPEIEAVLKPFGVRPHWGKIFELDPKYLRQQYASLPRFRALAQEFDPGGKFRNAYLERNIFGA</sequence>
<evidence type="ECO:0000256" key="2">
    <source>
        <dbReference type="ARBA" id="ARBA00023002"/>
    </source>
</evidence>
<feature type="signal peptide" evidence="3">
    <location>
        <begin position="1"/>
        <end position="22"/>
    </location>
</feature>
<dbReference type="Gene3D" id="3.30.465.10">
    <property type="match status" value="1"/>
</dbReference>
<dbReference type="GO" id="GO:0016020">
    <property type="term" value="C:membrane"/>
    <property type="evidence" value="ECO:0007669"/>
    <property type="project" value="InterPro"/>
</dbReference>
<evidence type="ECO:0000313" key="6">
    <source>
        <dbReference type="Proteomes" id="UP000182409"/>
    </source>
</evidence>
<evidence type="ECO:0000256" key="3">
    <source>
        <dbReference type="SAM" id="SignalP"/>
    </source>
</evidence>
<dbReference type="Pfam" id="PF04030">
    <property type="entry name" value="ALO"/>
    <property type="match status" value="1"/>
</dbReference>
<dbReference type="Gene3D" id="3.30.70.2530">
    <property type="match status" value="1"/>
</dbReference>
<dbReference type="PANTHER" id="PTHR43762:SF1">
    <property type="entry name" value="D-ARABINONO-1,4-LACTONE OXIDASE"/>
    <property type="match status" value="1"/>
</dbReference>
<dbReference type="GO" id="GO:0071949">
    <property type="term" value="F:FAD binding"/>
    <property type="evidence" value="ECO:0007669"/>
    <property type="project" value="InterPro"/>
</dbReference>
<proteinExistence type="predicted"/>
<dbReference type="PROSITE" id="PS51387">
    <property type="entry name" value="FAD_PCMH"/>
    <property type="match status" value="1"/>
</dbReference>
<dbReference type="RefSeq" id="WP_074655812.1">
    <property type="nucleotide sequence ID" value="NZ_FNSD01000001.1"/>
</dbReference>
<dbReference type="GO" id="GO:0003885">
    <property type="term" value="F:D-arabinono-1,4-lactone oxidase activity"/>
    <property type="evidence" value="ECO:0007669"/>
    <property type="project" value="InterPro"/>
</dbReference>
<keyword evidence="1" id="KW-0274">FAD</keyword>